<dbReference type="EMBL" id="CP126663">
    <property type="protein sequence ID" value="WKA06716.1"/>
    <property type="molecule type" value="Genomic_DNA"/>
</dbReference>
<dbReference type="InterPro" id="IPR038765">
    <property type="entry name" value="Papain-like_cys_pep_sf"/>
</dbReference>
<comment type="similarity">
    <text evidence="1">Belongs to the peptidase C48 family.</text>
</comment>
<evidence type="ECO:0000313" key="6">
    <source>
        <dbReference type="Proteomes" id="UP001227230"/>
    </source>
</evidence>
<reference evidence="5 6" key="1">
    <citation type="journal article" date="2023" name="Hortic Res">
        <title>The complete reference genome for grapevine (Vitis vinifera L.) genetics and breeding.</title>
        <authorList>
            <person name="Shi X."/>
            <person name="Cao S."/>
            <person name="Wang X."/>
            <person name="Huang S."/>
            <person name="Wang Y."/>
            <person name="Liu Z."/>
            <person name="Liu W."/>
            <person name="Leng X."/>
            <person name="Peng Y."/>
            <person name="Wang N."/>
            <person name="Wang Y."/>
            <person name="Ma Z."/>
            <person name="Xu X."/>
            <person name="Zhang F."/>
            <person name="Xue H."/>
            <person name="Zhong H."/>
            <person name="Wang Y."/>
            <person name="Zhang K."/>
            <person name="Velt A."/>
            <person name="Avia K."/>
            <person name="Holtgrawe D."/>
            <person name="Grimplet J."/>
            <person name="Matus J.T."/>
            <person name="Ware D."/>
            <person name="Wu X."/>
            <person name="Wang H."/>
            <person name="Liu C."/>
            <person name="Fang Y."/>
            <person name="Rustenholz C."/>
            <person name="Cheng Z."/>
            <person name="Xiao H."/>
            <person name="Zhou Y."/>
        </authorList>
    </citation>
    <scope>NUCLEOTIDE SEQUENCE [LARGE SCALE GENOMIC DNA]</scope>
    <source>
        <strain evidence="6">cv. Pinot noir / PN40024</strain>
        <tissue evidence="5">Leaf</tissue>
    </source>
</reference>
<dbReference type="InterPro" id="IPR003653">
    <property type="entry name" value="Peptidase_C48_C"/>
</dbReference>
<evidence type="ECO:0000313" key="5">
    <source>
        <dbReference type="EMBL" id="WKA06716.1"/>
    </source>
</evidence>
<evidence type="ECO:0000259" key="4">
    <source>
        <dbReference type="Pfam" id="PF02902"/>
    </source>
</evidence>
<dbReference type="SUPFAM" id="SSF54001">
    <property type="entry name" value="Cysteine proteinases"/>
    <property type="match status" value="1"/>
</dbReference>
<organism evidence="5 6">
    <name type="scientific">Vitis vinifera</name>
    <name type="common">Grape</name>
    <dbReference type="NCBI Taxonomy" id="29760"/>
    <lineage>
        <taxon>Eukaryota</taxon>
        <taxon>Viridiplantae</taxon>
        <taxon>Streptophyta</taxon>
        <taxon>Embryophyta</taxon>
        <taxon>Tracheophyta</taxon>
        <taxon>Spermatophyta</taxon>
        <taxon>Magnoliopsida</taxon>
        <taxon>eudicotyledons</taxon>
        <taxon>Gunneridae</taxon>
        <taxon>Pentapetalae</taxon>
        <taxon>rosids</taxon>
        <taxon>Vitales</taxon>
        <taxon>Vitaceae</taxon>
        <taxon>Viteae</taxon>
        <taxon>Vitis</taxon>
    </lineage>
</organism>
<gene>
    <name evidence="5" type="ORF">VitviT2T_024604</name>
</gene>
<protein>
    <recommendedName>
        <fullName evidence="4">Ubiquitin-like protease family profile domain-containing protein</fullName>
    </recommendedName>
</protein>
<accession>A0ABY9DIN0</accession>
<feature type="domain" description="Ubiquitin-like protease family profile" evidence="4">
    <location>
        <begin position="150"/>
        <end position="223"/>
    </location>
</feature>
<evidence type="ECO:0000256" key="1">
    <source>
        <dbReference type="ARBA" id="ARBA00005234"/>
    </source>
</evidence>
<sequence>MRLLRFRSSSSPRGFDSRTSKSEVWLLCSNFKEKESGERNVWALVNWDNESFISVRGLKWSAPIGKQQFVRKCQLAIGTKENVVAAGTIILECGVNFLVVVDASYEPNAPLPVPIPNQIKTMERLLGIKFCGLPKWHLHKKMVDAKMAGRFVFVNPALVSKAGMGEASKESRSRVIANRLMNANHADFIFIPYNPGYHWVLVALETRTMIAYYLDSLEDQPSDDLKEIVNM</sequence>
<dbReference type="Pfam" id="PF02902">
    <property type="entry name" value="Peptidase_C48"/>
    <property type="match status" value="1"/>
</dbReference>
<evidence type="ECO:0000256" key="2">
    <source>
        <dbReference type="ARBA" id="ARBA00022670"/>
    </source>
</evidence>
<keyword evidence="2" id="KW-0645">Protease</keyword>
<evidence type="ECO:0000256" key="3">
    <source>
        <dbReference type="ARBA" id="ARBA00022801"/>
    </source>
</evidence>
<dbReference type="Gene3D" id="3.40.395.10">
    <property type="entry name" value="Adenoviral Proteinase, Chain A"/>
    <property type="match status" value="1"/>
</dbReference>
<keyword evidence="6" id="KW-1185">Reference proteome</keyword>
<keyword evidence="3" id="KW-0378">Hydrolase</keyword>
<proteinExistence type="inferred from homology"/>
<name>A0ABY9DIN0_VITVI</name>
<dbReference type="PANTHER" id="PTHR33018:SF31">
    <property type="entry name" value="TRANSPOSASE, PTTA_EN_SPM, PLANT"/>
    <property type="match status" value="1"/>
</dbReference>
<dbReference type="Proteomes" id="UP001227230">
    <property type="component" value="Chromosome 16"/>
</dbReference>
<dbReference type="PANTHER" id="PTHR33018">
    <property type="entry name" value="OS10G0338966 PROTEIN-RELATED"/>
    <property type="match status" value="1"/>
</dbReference>